<dbReference type="Pfam" id="PF22009">
    <property type="entry name" value="YLDV-IL18BP-like"/>
    <property type="match status" value="1"/>
</dbReference>
<feature type="domain" description="Interleukin-18-binding protein-like" evidence="1">
    <location>
        <begin position="43"/>
        <end position="120"/>
    </location>
</feature>
<dbReference type="InterPro" id="IPR055139">
    <property type="entry name" value="IL18BP-like_dom"/>
</dbReference>
<name>A0A1V0S870_CNPV</name>
<accession>A0A1V0S870</accession>
<dbReference type="InterPro" id="IPR013783">
    <property type="entry name" value="Ig-like_fold"/>
</dbReference>
<sequence>MYNYLCNLTVIVLVSFNIATSIIDNECPKDKENNNVLVLYKDNNLSNTTFTRLVCKGCMNSEDGYIYWLGHNNTFPNKLSNVTEGEDVTTNLGNDMYKHVRELNISSLEYTGKNFSCVSMTEYGTTFYYITL</sequence>
<dbReference type="Proteomes" id="UP000315116">
    <property type="component" value="Segment"/>
</dbReference>
<evidence type="ECO:0000259" key="1">
    <source>
        <dbReference type="Pfam" id="PF22009"/>
    </source>
</evidence>
<proteinExistence type="predicted"/>
<evidence type="ECO:0000313" key="2">
    <source>
        <dbReference type="EMBL" id="ARF02823.1"/>
    </source>
</evidence>
<organism evidence="2 3">
    <name type="scientific">Shearwaterpox virus</name>
    <dbReference type="NCBI Taxonomy" id="1974596"/>
    <lineage>
        <taxon>Viruses</taxon>
        <taxon>Varidnaviria</taxon>
        <taxon>Bamfordvirae</taxon>
        <taxon>Nucleocytoviricota</taxon>
        <taxon>Pokkesviricetes</taxon>
        <taxon>Chitovirales</taxon>
        <taxon>Poxviridae</taxon>
        <taxon>Chordopoxvirinae</taxon>
        <taxon>Avipoxvirus</taxon>
        <taxon>Avipoxvirus canarypox</taxon>
        <taxon>Canarypox virus</taxon>
    </lineage>
</organism>
<dbReference type="EMBL" id="KX857216">
    <property type="protein sequence ID" value="ARF02823.1"/>
    <property type="molecule type" value="Genomic_DNA"/>
</dbReference>
<dbReference type="Gene3D" id="2.60.40.10">
    <property type="entry name" value="Immunoglobulins"/>
    <property type="match status" value="1"/>
</dbReference>
<evidence type="ECO:0000313" key="3">
    <source>
        <dbReference type="Proteomes" id="UP000315116"/>
    </source>
</evidence>
<reference evidence="2 3" key="1">
    <citation type="journal article" date="2017" name="BMC Genomics">
        <title>Genomic characterization of two novel pathogenic avipoxviruses isolated from pacific shearwaters (Ardenna spp.).</title>
        <authorList>
            <person name="Sarker S."/>
            <person name="Das S."/>
            <person name="Lavers J.L."/>
            <person name="Hutton I."/>
            <person name="Helbig K."/>
            <person name="Imbery J."/>
            <person name="Upton C."/>
            <person name="Raidal S.R."/>
        </authorList>
    </citation>
    <scope>NUCLEOTIDE SEQUENCE [LARGE SCALE GENOMIC DNA]</scope>
    <source>
        <strain evidence="2 3">SWPV-1</strain>
    </source>
</reference>
<protein>
    <submittedName>
        <fullName evidence="2">SWPV1-263</fullName>
    </submittedName>
</protein>
<gene>
    <name evidence="2" type="primary">SWPV1-263</name>
</gene>